<evidence type="ECO:0000313" key="1">
    <source>
        <dbReference type="EMBL" id="CUX78663.1"/>
    </source>
</evidence>
<name>A0A160VTX4_9EURY</name>
<reference evidence="2" key="1">
    <citation type="submission" date="2016-01" db="EMBL/GenBank/DDBJ databases">
        <authorList>
            <person name="Vorgias C.E."/>
        </authorList>
    </citation>
    <scope>NUCLEOTIDE SEQUENCE [LARGE SCALE GENOMIC DNA]</scope>
</reference>
<sequence>MERDRAKMLEDLKKLVSVELNSVERGRASGRAEGGLGWSRG</sequence>
<dbReference type="AlphaFoldDB" id="A0A160VTX4"/>
<dbReference type="EMBL" id="LN999010">
    <property type="protein sequence ID" value="CUX78663.1"/>
    <property type="molecule type" value="Genomic_DNA"/>
</dbReference>
<protein>
    <submittedName>
        <fullName evidence="1">Uncharacterized protein</fullName>
    </submittedName>
</protein>
<dbReference type="KEGG" id="tch:CHITON_1884"/>
<dbReference type="Proteomes" id="UP000093069">
    <property type="component" value="Chromosome I"/>
</dbReference>
<proteinExistence type="predicted"/>
<evidence type="ECO:0000313" key="2">
    <source>
        <dbReference type="Proteomes" id="UP000093069"/>
    </source>
</evidence>
<organism evidence="1 2">
    <name type="scientific">Thermococcus chitonophagus</name>
    <dbReference type="NCBI Taxonomy" id="54262"/>
    <lineage>
        <taxon>Archaea</taxon>
        <taxon>Methanobacteriati</taxon>
        <taxon>Methanobacteriota</taxon>
        <taxon>Thermococci</taxon>
        <taxon>Thermococcales</taxon>
        <taxon>Thermococcaceae</taxon>
        <taxon>Thermococcus</taxon>
    </lineage>
</organism>
<gene>
    <name evidence="1" type="ORF">CHITON_1884</name>
</gene>
<accession>A0A160VTX4</accession>